<dbReference type="InterPro" id="IPR015424">
    <property type="entry name" value="PyrdxlP-dep_Trfase"/>
</dbReference>
<dbReference type="Pfam" id="PF01053">
    <property type="entry name" value="Cys_Met_Meta_PP"/>
    <property type="match status" value="1"/>
</dbReference>
<evidence type="ECO:0000256" key="5">
    <source>
        <dbReference type="ARBA" id="ARBA00047517"/>
    </source>
</evidence>
<evidence type="ECO:0008006" key="10">
    <source>
        <dbReference type="Google" id="ProtNLM"/>
    </source>
</evidence>
<evidence type="ECO:0000313" key="9">
    <source>
        <dbReference type="Proteomes" id="UP000254764"/>
    </source>
</evidence>
<reference evidence="9" key="1">
    <citation type="submission" date="2018-07" db="EMBL/GenBank/DDBJ databases">
        <authorList>
            <person name="Peiro R."/>
            <person name="Begona"/>
            <person name="Cbmso G."/>
            <person name="Lopez M."/>
            <person name="Gonzalez S."/>
        </authorList>
    </citation>
    <scope>NUCLEOTIDE SEQUENCE [LARGE SCALE GENOMIC DNA]</scope>
</reference>
<dbReference type="PANTHER" id="PTHR43500:SF1">
    <property type="entry name" value="CYSTATHIONINE BETA-LYASE-RELATED"/>
    <property type="match status" value="1"/>
</dbReference>
<keyword evidence="3 6" id="KW-0663">Pyridoxal phosphate</keyword>
<evidence type="ECO:0000256" key="7">
    <source>
        <dbReference type="RuleBase" id="RU362118"/>
    </source>
</evidence>
<gene>
    <name evidence="8" type="ORF">RHIZ70_3193</name>
</gene>
<evidence type="ECO:0000256" key="2">
    <source>
        <dbReference type="ARBA" id="ARBA00009077"/>
    </source>
</evidence>
<accession>A0A376AI65</accession>
<dbReference type="STRING" id="1336235.GCA_000518785_00049"/>
<dbReference type="CDD" id="cd00614">
    <property type="entry name" value="CGS_like"/>
    <property type="match status" value="1"/>
</dbReference>
<keyword evidence="4" id="KW-0456">Lyase</keyword>
<comment type="catalytic activity">
    <reaction evidence="5">
        <text>L,L-cystathionine + H2O = L-homocysteine + pyruvate + NH4(+)</text>
        <dbReference type="Rhea" id="RHEA:13965"/>
        <dbReference type="ChEBI" id="CHEBI:15361"/>
        <dbReference type="ChEBI" id="CHEBI:15377"/>
        <dbReference type="ChEBI" id="CHEBI:28938"/>
        <dbReference type="ChEBI" id="CHEBI:58161"/>
        <dbReference type="ChEBI" id="CHEBI:58199"/>
    </reaction>
</comment>
<proteinExistence type="inferred from homology"/>
<evidence type="ECO:0000256" key="4">
    <source>
        <dbReference type="ARBA" id="ARBA00023239"/>
    </source>
</evidence>
<dbReference type="PIRSF" id="PIRSF001434">
    <property type="entry name" value="CGS"/>
    <property type="match status" value="1"/>
</dbReference>
<keyword evidence="9" id="KW-1185">Reference proteome</keyword>
<comment type="similarity">
    <text evidence="2 7">Belongs to the trans-sulfuration enzymes family.</text>
</comment>
<comment type="cofactor">
    <cofactor evidence="1 7">
        <name>pyridoxal 5'-phosphate</name>
        <dbReference type="ChEBI" id="CHEBI:597326"/>
    </cofactor>
</comment>
<dbReference type="Proteomes" id="UP000254764">
    <property type="component" value="Unassembled WGS sequence"/>
</dbReference>
<dbReference type="GO" id="GO:0030170">
    <property type="term" value="F:pyridoxal phosphate binding"/>
    <property type="evidence" value="ECO:0007669"/>
    <property type="project" value="InterPro"/>
</dbReference>
<dbReference type="GO" id="GO:0019346">
    <property type="term" value="P:transsulfuration"/>
    <property type="evidence" value="ECO:0007669"/>
    <property type="project" value="InterPro"/>
</dbReference>
<evidence type="ECO:0000313" key="8">
    <source>
        <dbReference type="EMBL" id="SSC67485.1"/>
    </source>
</evidence>
<evidence type="ECO:0000256" key="3">
    <source>
        <dbReference type="ARBA" id="ARBA00022898"/>
    </source>
</evidence>
<dbReference type="NCBIfam" id="NF004626">
    <property type="entry name" value="PRK05967.1"/>
    <property type="match status" value="1"/>
</dbReference>
<dbReference type="GO" id="GO:0047804">
    <property type="term" value="F:cysteine-S-conjugate beta-lyase activity"/>
    <property type="evidence" value="ECO:0007669"/>
    <property type="project" value="InterPro"/>
</dbReference>
<dbReference type="AlphaFoldDB" id="A0A376AI65"/>
<evidence type="ECO:0000256" key="6">
    <source>
        <dbReference type="PIRSR" id="PIRSR001434-2"/>
    </source>
</evidence>
<dbReference type="FunFam" id="3.40.640.10:FF:000046">
    <property type="entry name" value="Cystathionine gamma-lyase"/>
    <property type="match status" value="1"/>
</dbReference>
<dbReference type="EMBL" id="UEYP01000004">
    <property type="protein sequence ID" value="SSC67485.1"/>
    <property type="molecule type" value="Genomic_DNA"/>
</dbReference>
<dbReference type="InterPro" id="IPR015421">
    <property type="entry name" value="PyrdxlP-dep_Trfase_major"/>
</dbReference>
<protein>
    <recommendedName>
        <fullName evidence="10">Cystathionine beta-lyase</fullName>
    </recommendedName>
</protein>
<dbReference type="GO" id="GO:0019450">
    <property type="term" value="P:L-cysteine catabolic process to pyruvate"/>
    <property type="evidence" value="ECO:0007669"/>
    <property type="project" value="TreeGrafter"/>
</dbReference>
<sequence>MTPEIAAKSGKLPNQLEKQARITVFGHSMIKNGSGKSDLNGAPDNGRVTNLGLTAKPAAFKNRRFIPRNQKAQGFMKDRKDMLAGAGTDTKLCHIGHDPSSFHGFVNPPVVHASTVLFPDVKTMETRAQKYTYGTRGTPTTDALCEAIDELEGSAGTILVPSGLAAITVPFLAFLSAGDHALIVDSVYSPCRHFCDTMLTRLGVEVEYYDPEVGSGIEGMIRPNTKLVHTEAPGSNTFEMQDIRAIADAAHKHGCVVTMDNTWATPLYFRPLDFCVDISIHAATKYPSGHSDILMGTVSANAAHWDRLREANITLGICGSPDDSYMILRGLRTMNLRLEHHGRSALVVAEWLEGRDDVARVLHPALPSFPGHDIWKRDFKGASGIFSFVLAVDAPQKFKPKARAFLDELSLFGLGYSWGGFESLAVMVNLDDRRIRKAPSEGPVIRLQIGLENVEDILADLHRGFKAAASV</sequence>
<dbReference type="NCBIfam" id="TIGR01324">
    <property type="entry name" value="cysta_beta_ly_B"/>
    <property type="match status" value="1"/>
</dbReference>
<dbReference type="InterPro" id="IPR006233">
    <property type="entry name" value="Cys_b_lyase_bac"/>
</dbReference>
<name>A0A376AI65_9HYPH</name>
<dbReference type="PANTHER" id="PTHR43500">
    <property type="entry name" value="CYSTATHIONINE BETA-LYASE-RELATED"/>
    <property type="match status" value="1"/>
</dbReference>
<evidence type="ECO:0000256" key="1">
    <source>
        <dbReference type="ARBA" id="ARBA00001933"/>
    </source>
</evidence>
<dbReference type="Gene3D" id="3.40.640.10">
    <property type="entry name" value="Type I PLP-dependent aspartate aminotransferase-like (Major domain)"/>
    <property type="match status" value="1"/>
</dbReference>
<dbReference type="InterPro" id="IPR015422">
    <property type="entry name" value="PyrdxlP-dep_Trfase_small"/>
</dbReference>
<dbReference type="Gene3D" id="3.90.1150.10">
    <property type="entry name" value="Aspartate Aminotransferase, domain 1"/>
    <property type="match status" value="1"/>
</dbReference>
<organism evidence="8 9">
    <name type="scientific">Ciceribacter selenitireducens ATCC BAA-1503</name>
    <dbReference type="NCBI Taxonomy" id="1336235"/>
    <lineage>
        <taxon>Bacteria</taxon>
        <taxon>Pseudomonadati</taxon>
        <taxon>Pseudomonadota</taxon>
        <taxon>Alphaproteobacteria</taxon>
        <taxon>Hyphomicrobiales</taxon>
        <taxon>Rhizobiaceae</taxon>
        <taxon>Ciceribacter</taxon>
    </lineage>
</organism>
<dbReference type="InterPro" id="IPR000277">
    <property type="entry name" value="Cys/Met-Metab_PyrdxlP-dep_enz"/>
</dbReference>
<dbReference type="SUPFAM" id="SSF53383">
    <property type="entry name" value="PLP-dependent transferases"/>
    <property type="match status" value="1"/>
</dbReference>
<feature type="modified residue" description="N6-(pyridoxal phosphate)lysine" evidence="6">
    <location>
        <position position="285"/>
    </location>
</feature>